<dbReference type="InterPro" id="IPR050289">
    <property type="entry name" value="TorD/DmsD_chaperones"/>
</dbReference>
<evidence type="ECO:0000256" key="1">
    <source>
        <dbReference type="HAMAP-Rule" id="MF_01150"/>
    </source>
</evidence>
<evidence type="ECO:0000313" key="3">
    <source>
        <dbReference type="Proteomes" id="UP000591803"/>
    </source>
</evidence>
<comment type="caution">
    <text evidence="2">The sequence shown here is derived from an EMBL/GenBank/DDBJ whole genome shotgun (WGS) entry which is preliminary data.</text>
</comment>
<dbReference type="PANTHER" id="PTHR34227:SF11">
    <property type="entry name" value="CHAPERONE PROTEIN TORD"/>
    <property type="match status" value="1"/>
</dbReference>
<protein>
    <recommendedName>
        <fullName evidence="1">Chaperone protein TorD</fullName>
    </recommendedName>
</protein>
<dbReference type="GO" id="GO:0005737">
    <property type="term" value="C:cytoplasm"/>
    <property type="evidence" value="ECO:0007669"/>
    <property type="project" value="UniProtKB-SubCell"/>
</dbReference>
<dbReference type="InterPro" id="IPR036411">
    <property type="entry name" value="TorD-like_sf"/>
</dbReference>
<dbReference type="NCBIfam" id="NF003442">
    <property type="entry name" value="PRK04976.1"/>
    <property type="match status" value="1"/>
</dbReference>
<dbReference type="GO" id="GO:0006457">
    <property type="term" value="P:protein folding"/>
    <property type="evidence" value="ECO:0007669"/>
    <property type="project" value="UniProtKB-UniRule"/>
</dbReference>
<dbReference type="RefSeq" id="WP_117343456.1">
    <property type="nucleotide sequence ID" value="NZ_CP056395.1"/>
</dbReference>
<keyword evidence="1" id="KW-0143">Chaperone</keyword>
<keyword evidence="1" id="KW-0963">Cytoplasm</keyword>
<evidence type="ECO:0000313" key="2">
    <source>
        <dbReference type="EMBL" id="MBA8064388.1"/>
    </source>
</evidence>
<dbReference type="InterPro" id="IPR036386">
    <property type="entry name" value="HscB_C_sf"/>
</dbReference>
<dbReference type="PANTHER" id="PTHR34227">
    <property type="entry name" value="CHAPERONE PROTEIN YCDY"/>
    <property type="match status" value="1"/>
</dbReference>
<dbReference type="HAMAP" id="MF_01150">
    <property type="entry name" value="TorD"/>
    <property type="match status" value="1"/>
</dbReference>
<gene>
    <name evidence="1 2" type="primary">torD</name>
    <name evidence="2" type="ORF">HV077_18755</name>
</gene>
<reference evidence="2 3" key="1">
    <citation type="submission" date="2020-06" db="EMBL/GenBank/DDBJ databases">
        <title>REHAB project genomes.</title>
        <authorList>
            <person name="Shaw L.P."/>
        </authorList>
    </citation>
    <scope>NUCLEOTIDE SEQUENCE [LARGE SCALE GENOMIC DNA]</scope>
    <source>
        <strain evidence="2 3">RHBSTW-00116</strain>
    </source>
</reference>
<comment type="subcellular location">
    <subcellularLocation>
        <location evidence="1">Cytoplasm</location>
    </subcellularLocation>
</comment>
<comment type="function">
    <text evidence="1">Involved in the biogenesis of TorA. Acts on TorA before the insertion of the molybdenum cofactor and, as a result, probably favors a conformation of the apoenzyme that is competent for acquiring the cofactor.</text>
</comment>
<dbReference type="GO" id="GO:0051259">
    <property type="term" value="P:protein complex oligomerization"/>
    <property type="evidence" value="ECO:0007669"/>
    <property type="project" value="InterPro"/>
</dbReference>
<dbReference type="InterPro" id="IPR020945">
    <property type="entry name" value="DMSO/NO3_reduct_chaperone"/>
</dbReference>
<dbReference type="Gene3D" id="1.20.1280.20">
    <property type="entry name" value="HscB, C-terminal domain"/>
    <property type="match status" value="1"/>
</dbReference>
<dbReference type="SUPFAM" id="SSF89155">
    <property type="entry name" value="TorD-like"/>
    <property type="match status" value="1"/>
</dbReference>
<comment type="similarity">
    <text evidence="1">Belongs to the TorD/DmsD family. TorD subfamily.</text>
</comment>
<name>A0A7W3D7D9_CITFR</name>
<dbReference type="EMBL" id="JABXRI010000001">
    <property type="protein sequence ID" value="MBA8064388.1"/>
    <property type="molecule type" value="Genomic_DNA"/>
</dbReference>
<dbReference type="AlphaFoldDB" id="A0A7W3D7D9"/>
<organism evidence="2 3">
    <name type="scientific">Citrobacter freundii</name>
    <dbReference type="NCBI Taxonomy" id="546"/>
    <lineage>
        <taxon>Bacteria</taxon>
        <taxon>Pseudomonadati</taxon>
        <taxon>Pseudomonadota</taxon>
        <taxon>Gammaproteobacteria</taxon>
        <taxon>Enterobacterales</taxon>
        <taxon>Enterobacteriaceae</taxon>
        <taxon>Citrobacter</taxon>
        <taxon>Citrobacter freundii complex</taxon>
    </lineage>
</organism>
<dbReference type="Proteomes" id="UP000591803">
    <property type="component" value="Unassembled WGS sequence"/>
</dbReference>
<sequence length="210" mass="24344">MPHNHIHQQRAAVYQWFSQLLFRELDEKQLARLESEESREWMTSLTGIPGLAADVKKLARSLAQVLRRECRQLELAADFASLFLLAPPQSVSPYAGHYPHTTAPEERRQMNVLLVEQGLAARENEPADHIAVQLALMAKMVGKEQSVAEQYYFLHHHIMCWASLFRDSCLHRDGEGFYPQAVNVIVRFMREDEQYLESLLMDDFYLSSQR</sequence>
<dbReference type="Pfam" id="PF02613">
    <property type="entry name" value="Nitrate_red_del"/>
    <property type="match status" value="1"/>
</dbReference>
<dbReference type="Gene3D" id="1.20.120.1820">
    <property type="match status" value="1"/>
</dbReference>
<accession>A0A7W3D7D9</accession>
<dbReference type="InterPro" id="IPR023069">
    <property type="entry name" value="Chaperone_TorD"/>
</dbReference>
<proteinExistence type="inferred from homology"/>